<feature type="transmembrane region" description="Helical" evidence="1">
    <location>
        <begin position="100"/>
        <end position="119"/>
    </location>
</feature>
<accession>A0A4R6QFT6</accession>
<organism evidence="2 3">
    <name type="scientific">Flavobacterium dankookense</name>
    <dbReference type="NCBI Taxonomy" id="706186"/>
    <lineage>
        <taxon>Bacteria</taxon>
        <taxon>Pseudomonadati</taxon>
        <taxon>Bacteroidota</taxon>
        <taxon>Flavobacteriia</taxon>
        <taxon>Flavobacteriales</taxon>
        <taxon>Flavobacteriaceae</taxon>
        <taxon>Flavobacterium</taxon>
    </lineage>
</organism>
<keyword evidence="1" id="KW-0812">Transmembrane</keyword>
<protein>
    <recommendedName>
        <fullName evidence="4">Sodium-dependent bicarbonate transport family permease</fullName>
    </recommendedName>
</protein>
<dbReference type="PANTHER" id="PTHR40400">
    <property type="entry name" value="SLR1512 PROTEIN"/>
    <property type="match status" value="1"/>
</dbReference>
<feature type="transmembrane region" description="Helical" evidence="1">
    <location>
        <begin position="131"/>
        <end position="152"/>
    </location>
</feature>
<dbReference type="RefSeq" id="WP_133532111.1">
    <property type="nucleotide sequence ID" value="NZ_SNXR01000011.1"/>
</dbReference>
<dbReference type="Proteomes" id="UP000295260">
    <property type="component" value="Unassembled WGS sequence"/>
</dbReference>
<evidence type="ECO:0000313" key="2">
    <source>
        <dbReference type="EMBL" id="TDP61167.1"/>
    </source>
</evidence>
<keyword evidence="3" id="KW-1185">Reference proteome</keyword>
<feature type="transmembrane region" description="Helical" evidence="1">
    <location>
        <begin position="66"/>
        <end position="88"/>
    </location>
</feature>
<evidence type="ECO:0000313" key="3">
    <source>
        <dbReference type="Proteomes" id="UP000295260"/>
    </source>
</evidence>
<dbReference type="PANTHER" id="PTHR40400:SF1">
    <property type="entry name" value="SLR1512 PROTEIN"/>
    <property type="match status" value="1"/>
</dbReference>
<sequence>MNFNLLLDNLTNPALLFFLLGIIAARLKSDLEIPSNSSKFISLYLLFSIGFKGGQELAHSHFTLDIVWSIIFGIVIALCIPFYCFFILKRKFSIDNAGAIAASYGSVSAVTFVTAISFLEIQKINFGGHMVAVMALMEAPAIIVGVILMRLYNKTKDRSKQTSLSSVVRHSLTNGSVLLILGSLLIGFLASDQQAMGIKPFTTDIFKGFLAIFLLDMGLVSGKKLNDFLKSGWFATGFALIIPLINGSMIAYLSQFITPDIGNRFIFAILAASASYIAVPAAMKIVAPKANPGLFLPMALAVTFPLNITLGFPIYLAIVLT</sequence>
<evidence type="ECO:0008006" key="4">
    <source>
        <dbReference type="Google" id="ProtNLM"/>
    </source>
</evidence>
<keyword evidence="1" id="KW-0472">Membrane</keyword>
<evidence type="ECO:0000256" key="1">
    <source>
        <dbReference type="SAM" id="Phobius"/>
    </source>
</evidence>
<feature type="transmembrane region" description="Helical" evidence="1">
    <location>
        <begin position="294"/>
        <end position="318"/>
    </location>
</feature>
<dbReference type="AlphaFoldDB" id="A0A4R6QFT6"/>
<feature type="transmembrane region" description="Helical" evidence="1">
    <location>
        <begin position="172"/>
        <end position="190"/>
    </location>
</feature>
<comment type="caution">
    <text evidence="2">The sequence shown here is derived from an EMBL/GenBank/DDBJ whole genome shotgun (WGS) entry which is preliminary data.</text>
</comment>
<reference evidence="2 3" key="1">
    <citation type="submission" date="2019-03" db="EMBL/GenBank/DDBJ databases">
        <title>Genomic Encyclopedia of Archaeal and Bacterial Type Strains, Phase II (KMG-II): from individual species to whole genera.</title>
        <authorList>
            <person name="Goeker M."/>
        </authorList>
    </citation>
    <scope>NUCLEOTIDE SEQUENCE [LARGE SCALE GENOMIC DNA]</scope>
    <source>
        <strain evidence="2 3">DSM 25687</strain>
    </source>
</reference>
<name>A0A4R6QFT6_9FLAO</name>
<dbReference type="InterPro" id="IPR010293">
    <property type="entry name" value="Sbt_1"/>
</dbReference>
<feature type="transmembrane region" description="Helical" evidence="1">
    <location>
        <begin position="233"/>
        <end position="253"/>
    </location>
</feature>
<feature type="transmembrane region" description="Helical" evidence="1">
    <location>
        <begin position="265"/>
        <end position="287"/>
    </location>
</feature>
<keyword evidence="1" id="KW-1133">Transmembrane helix</keyword>
<proteinExistence type="predicted"/>
<dbReference type="OrthoDB" id="345121at2"/>
<feature type="transmembrane region" description="Helical" evidence="1">
    <location>
        <begin position="6"/>
        <end position="25"/>
    </location>
</feature>
<gene>
    <name evidence="2" type="ORF">BC748_0780</name>
</gene>
<dbReference type="EMBL" id="SNXR01000011">
    <property type="protein sequence ID" value="TDP61167.1"/>
    <property type="molecule type" value="Genomic_DNA"/>
</dbReference>
<dbReference type="Pfam" id="PF05982">
    <property type="entry name" value="Sbt_1"/>
    <property type="match status" value="1"/>
</dbReference>